<sequence>MSFTINKLPLKKFRSSHEASAWSVRWPTVCIILHEVDDLFHDQTFPPPLDPGAKLVNWLSS</sequence>
<dbReference type="EMBL" id="CH476732">
    <property type="protein sequence ID" value="EIE75918.1"/>
    <property type="molecule type" value="Genomic_DNA"/>
</dbReference>
<dbReference type="OrthoDB" id="2296946at2759"/>
<name>I1BI88_RHIO9</name>
<proteinExistence type="predicted"/>
<accession>I1BI88</accession>
<keyword evidence="2" id="KW-1185">Reference proteome</keyword>
<gene>
    <name evidence="1" type="ORF">RO3G_00622</name>
</gene>
<dbReference type="STRING" id="246409.I1BI88"/>
<dbReference type="AlphaFoldDB" id="I1BI88"/>
<dbReference type="RefSeq" id="XP_067511314.1">
    <property type="nucleotide sequence ID" value="XM_067655213.1"/>
</dbReference>
<organism evidence="1 2">
    <name type="scientific">Rhizopus delemar (strain RA 99-880 / ATCC MYA-4621 / FGSC 9543 / NRRL 43880)</name>
    <name type="common">Mucormycosis agent</name>
    <name type="synonym">Rhizopus arrhizus var. delemar</name>
    <dbReference type="NCBI Taxonomy" id="246409"/>
    <lineage>
        <taxon>Eukaryota</taxon>
        <taxon>Fungi</taxon>
        <taxon>Fungi incertae sedis</taxon>
        <taxon>Mucoromycota</taxon>
        <taxon>Mucoromycotina</taxon>
        <taxon>Mucoromycetes</taxon>
        <taxon>Mucorales</taxon>
        <taxon>Mucorineae</taxon>
        <taxon>Rhizopodaceae</taxon>
        <taxon>Rhizopus</taxon>
    </lineage>
</organism>
<dbReference type="GeneID" id="93607594"/>
<evidence type="ECO:0000313" key="2">
    <source>
        <dbReference type="Proteomes" id="UP000009138"/>
    </source>
</evidence>
<reference evidence="1 2" key="1">
    <citation type="journal article" date="2009" name="PLoS Genet.">
        <title>Genomic analysis of the basal lineage fungus Rhizopus oryzae reveals a whole-genome duplication.</title>
        <authorList>
            <person name="Ma L.-J."/>
            <person name="Ibrahim A.S."/>
            <person name="Skory C."/>
            <person name="Grabherr M.G."/>
            <person name="Burger G."/>
            <person name="Butler M."/>
            <person name="Elias M."/>
            <person name="Idnurm A."/>
            <person name="Lang B.F."/>
            <person name="Sone T."/>
            <person name="Abe A."/>
            <person name="Calvo S.E."/>
            <person name="Corrochano L.M."/>
            <person name="Engels R."/>
            <person name="Fu J."/>
            <person name="Hansberg W."/>
            <person name="Kim J.-M."/>
            <person name="Kodira C.D."/>
            <person name="Koehrsen M.J."/>
            <person name="Liu B."/>
            <person name="Miranda-Saavedra D."/>
            <person name="O'Leary S."/>
            <person name="Ortiz-Castellanos L."/>
            <person name="Poulter R."/>
            <person name="Rodriguez-Romero J."/>
            <person name="Ruiz-Herrera J."/>
            <person name="Shen Y.-Q."/>
            <person name="Zeng Q."/>
            <person name="Galagan J."/>
            <person name="Birren B.W."/>
            <person name="Cuomo C.A."/>
            <person name="Wickes B.L."/>
        </authorList>
    </citation>
    <scope>NUCLEOTIDE SEQUENCE [LARGE SCALE GENOMIC DNA]</scope>
    <source>
        <strain evidence="2">RA 99-880 / ATCC MYA-4621 / FGSC 9543 / NRRL 43880</strain>
    </source>
</reference>
<dbReference type="InParanoid" id="I1BI88"/>
<protein>
    <submittedName>
        <fullName evidence="1">Uncharacterized protein</fullName>
    </submittedName>
</protein>
<evidence type="ECO:0000313" key="1">
    <source>
        <dbReference type="EMBL" id="EIE75918.1"/>
    </source>
</evidence>
<dbReference type="Proteomes" id="UP000009138">
    <property type="component" value="Unassembled WGS sequence"/>
</dbReference>
<dbReference type="VEuPathDB" id="FungiDB:RO3G_00622"/>